<evidence type="ECO:0000313" key="2">
    <source>
        <dbReference type="EMBL" id="BAR58155.1"/>
    </source>
</evidence>
<dbReference type="AlphaFoldDB" id="A0A0E3VUX2"/>
<feature type="region of interest" description="Disordered" evidence="1">
    <location>
        <begin position="1"/>
        <end position="60"/>
    </location>
</feature>
<dbReference type="EMBL" id="AP014685">
    <property type="protein sequence ID" value="BAR58155.1"/>
    <property type="molecule type" value="Genomic_DNA"/>
</dbReference>
<proteinExistence type="predicted"/>
<protein>
    <submittedName>
        <fullName evidence="2">Uncharacterized protein</fullName>
    </submittedName>
</protein>
<sequence length="60" mass="6851">MSDAHRCRPSRPKTSNGRAARRPRRRDGQQRPIRPGAVDRSSPDEPLHQPQHSSSGRRSR</sequence>
<reference evidence="2 3" key="1">
    <citation type="submission" date="2014-11" db="EMBL/GenBank/DDBJ databases">
        <title>Symbiosis island explosion on the genome of extra-slow-growing strains of soybean bradyrhizobia with massive insertion sequences.</title>
        <authorList>
            <person name="Iida T."/>
            <person name="Minamisawa K."/>
        </authorList>
    </citation>
    <scope>NUCLEOTIDE SEQUENCE [LARGE SCALE GENOMIC DNA]</scope>
    <source>
        <strain evidence="2 3">NK6</strain>
    </source>
</reference>
<accession>A0A0E3VUX2</accession>
<dbReference type="Proteomes" id="UP000063308">
    <property type="component" value="Chromosome"/>
</dbReference>
<gene>
    <name evidence="2" type="ORF">NK6_4996</name>
</gene>
<evidence type="ECO:0000313" key="3">
    <source>
        <dbReference type="Proteomes" id="UP000063308"/>
    </source>
</evidence>
<evidence type="ECO:0000256" key="1">
    <source>
        <dbReference type="SAM" id="MobiDB-lite"/>
    </source>
</evidence>
<name>A0A0E3VUX2_9BRAD</name>
<organism evidence="2 3">
    <name type="scientific">Bradyrhizobium diazoefficiens</name>
    <dbReference type="NCBI Taxonomy" id="1355477"/>
    <lineage>
        <taxon>Bacteria</taxon>
        <taxon>Pseudomonadati</taxon>
        <taxon>Pseudomonadota</taxon>
        <taxon>Alphaproteobacteria</taxon>
        <taxon>Hyphomicrobiales</taxon>
        <taxon>Nitrobacteraceae</taxon>
        <taxon>Bradyrhizobium</taxon>
    </lineage>
</organism>